<keyword evidence="4" id="KW-1185">Reference proteome</keyword>
<dbReference type="EMBL" id="JAYXHS010000002">
    <property type="protein sequence ID" value="MEC5386796.1"/>
    <property type="molecule type" value="Genomic_DNA"/>
</dbReference>
<keyword evidence="1" id="KW-0732">Signal</keyword>
<feature type="signal peptide" evidence="1">
    <location>
        <begin position="1"/>
        <end position="24"/>
    </location>
</feature>
<name>A0ABU6K5D7_9RHOO</name>
<protein>
    <submittedName>
        <fullName evidence="3">PEP-CTERM sorting domain-containing protein</fullName>
    </submittedName>
</protein>
<accession>A0ABU6K5D7</accession>
<reference evidence="3 4" key="1">
    <citation type="submission" date="2024-01" db="EMBL/GenBank/DDBJ databases">
        <title>Uliginosibacterium soil sp. nov.</title>
        <authorList>
            <person name="Lv Y."/>
        </authorList>
    </citation>
    <scope>NUCLEOTIDE SEQUENCE [LARGE SCALE GENOMIC DNA]</scope>
    <source>
        <strain evidence="3 4">H3</strain>
    </source>
</reference>
<evidence type="ECO:0000313" key="4">
    <source>
        <dbReference type="Proteomes" id="UP001331561"/>
    </source>
</evidence>
<evidence type="ECO:0000256" key="1">
    <source>
        <dbReference type="SAM" id="SignalP"/>
    </source>
</evidence>
<dbReference type="InterPro" id="IPR013424">
    <property type="entry name" value="Ice-binding_C"/>
</dbReference>
<evidence type="ECO:0000313" key="3">
    <source>
        <dbReference type="EMBL" id="MEC5386796.1"/>
    </source>
</evidence>
<dbReference type="PROSITE" id="PS51257">
    <property type="entry name" value="PROKAR_LIPOPROTEIN"/>
    <property type="match status" value="1"/>
</dbReference>
<evidence type="ECO:0000259" key="2">
    <source>
        <dbReference type="Pfam" id="PF07589"/>
    </source>
</evidence>
<comment type="caution">
    <text evidence="3">The sequence shown here is derived from an EMBL/GenBank/DDBJ whole genome shotgun (WGS) entry which is preliminary data.</text>
</comment>
<proteinExistence type="predicted"/>
<dbReference type="RefSeq" id="WP_327599755.1">
    <property type="nucleotide sequence ID" value="NZ_JAYXHS010000002.1"/>
</dbReference>
<dbReference type="Proteomes" id="UP001331561">
    <property type="component" value="Unassembled WGS sequence"/>
</dbReference>
<gene>
    <name evidence="3" type="ORF">VVD49_13760</name>
</gene>
<feature type="chain" id="PRO_5046001516" evidence="1">
    <location>
        <begin position="25"/>
        <end position="305"/>
    </location>
</feature>
<dbReference type="Pfam" id="PF07589">
    <property type="entry name" value="PEP-CTERM"/>
    <property type="match status" value="1"/>
</dbReference>
<feature type="domain" description="Ice-binding protein C-terminal" evidence="2">
    <location>
        <begin position="279"/>
        <end position="304"/>
    </location>
</feature>
<organism evidence="3 4">
    <name type="scientific">Uliginosibacterium silvisoli</name>
    <dbReference type="NCBI Taxonomy" id="3114758"/>
    <lineage>
        <taxon>Bacteria</taxon>
        <taxon>Pseudomonadati</taxon>
        <taxon>Pseudomonadota</taxon>
        <taxon>Betaproteobacteria</taxon>
        <taxon>Rhodocyclales</taxon>
        <taxon>Zoogloeaceae</taxon>
        <taxon>Uliginosibacterium</taxon>
    </lineage>
</organism>
<sequence length="305" mass="31229">MFKKTLVSIAIASLGCSFAGQAMAGAAAASGQQIGIVVQGDNGSWNLDLSALMSFNAATGAFAFDSSKVAAPVSDAQGEWSLALAGSKDVDGVTVLTSDRVRWHSWERVDGTSGATATTDNPWSSVFTFTASGNVDPFMTYGFTAKNNTASTQTYTFTMGEALSPSVAGAYDIYADVSGSIVNGTGSNVTITPALADQDGDGIAELQVLSLSNDGGLTFVNAGVDVGQKDLATGSKAYGLYSQLGSGSGSFNYWAFETQFTLTAGKDVASLAGYAEITPVPEPAMWGMLLGGVGLLGFAARGRKK</sequence>